<dbReference type="Proteomes" id="UP000823775">
    <property type="component" value="Unassembled WGS sequence"/>
</dbReference>
<dbReference type="InterPro" id="IPR001752">
    <property type="entry name" value="Kinesin_motor_dom"/>
</dbReference>
<organism evidence="7 8">
    <name type="scientific">Datura stramonium</name>
    <name type="common">Jimsonweed</name>
    <name type="synonym">Common thornapple</name>
    <dbReference type="NCBI Taxonomy" id="4076"/>
    <lineage>
        <taxon>Eukaryota</taxon>
        <taxon>Viridiplantae</taxon>
        <taxon>Streptophyta</taxon>
        <taxon>Embryophyta</taxon>
        <taxon>Tracheophyta</taxon>
        <taxon>Spermatophyta</taxon>
        <taxon>Magnoliopsida</taxon>
        <taxon>eudicotyledons</taxon>
        <taxon>Gunneridae</taxon>
        <taxon>Pentapetalae</taxon>
        <taxon>asterids</taxon>
        <taxon>lamiids</taxon>
        <taxon>Solanales</taxon>
        <taxon>Solanaceae</taxon>
        <taxon>Solanoideae</taxon>
        <taxon>Datureae</taxon>
        <taxon>Datura</taxon>
    </lineage>
</organism>
<keyword evidence="8" id="KW-1185">Reference proteome</keyword>
<evidence type="ECO:0000259" key="6">
    <source>
        <dbReference type="PROSITE" id="PS50067"/>
    </source>
</evidence>
<evidence type="ECO:0000256" key="2">
    <source>
        <dbReference type="ARBA" id="ARBA00022490"/>
    </source>
</evidence>
<dbReference type="InterPro" id="IPR027417">
    <property type="entry name" value="P-loop_NTPase"/>
</dbReference>
<dbReference type="SUPFAM" id="SSF52540">
    <property type="entry name" value="P-loop containing nucleoside triphosphate hydrolases"/>
    <property type="match status" value="1"/>
</dbReference>
<proteinExistence type="inferred from homology"/>
<comment type="caution">
    <text evidence="5">Lacks conserved residue(s) required for the propagation of feature annotation.</text>
</comment>
<evidence type="ECO:0000313" key="8">
    <source>
        <dbReference type="Proteomes" id="UP000823775"/>
    </source>
</evidence>
<evidence type="ECO:0000256" key="5">
    <source>
        <dbReference type="PROSITE-ProRule" id="PRU00283"/>
    </source>
</evidence>
<evidence type="ECO:0000256" key="4">
    <source>
        <dbReference type="ARBA" id="ARBA00023212"/>
    </source>
</evidence>
<comment type="caution">
    <text evidence="7">The sequence shown here is derived from an EMBL/GenBank/DDBJ whole genome shotgun (WGS) entry which is preliminary data.</text>
</comment>
<dbReference type="InterPro" id="IPR047149">
    <property type="entry name" value="KIF11-like"/>
</dbReference>
<keyword evidence="4" id="KW-0206">Cytoskeleton</keyword>
<sequence>MHNCHGFYPSIQCLEETLSTLEYANRAKQIKNRPEVNQKVTKSALIKDLYVEMDRLTQELHATREKNGIYIPQDRYLSELAAQKAIVERLKSAGELDLESKNNKLESFRIRDYQLTTDSRFNRTAEKTREK</sequence>
<keyword evidence="2" id="KW-0963">Cytoplasm</keyword>
<dbReference type="Gene3D" id="1.20.58.1980">
    <property type="match status" value="1"/>
</dbReference>
<feature type="domain" description="Kinesin motor" evidence="6">
    <location>
        <begin position="1"/>
        <end position="30"/>
    </location>
</feature>
<reference evidence="7 8" key="1">
    <citation type="journal article" date="2021" name="BMC Genomics">
        <title>Datura genome reveals duplications of psychoactive alkaloid biosynthetic genes and high mutation rate following tissue culture.</title>
        <authorList>
            <person name="Rajewski A."/>
            <person name="Carter-House D."/>
            <person name="Stajich J."/>
            <person name="Litt A."/>
        </authorList>
    </citation>
    <scope>NUCLEOTIDE SEQUENCE [LARGE SCALE GENOMIC DNA]</scope>
    <source>
        <strain evidence="7">AR-01</strain>
    </source>
</reference>
<evidence type="ECO:0000256" key="3">
    <source>
        <dbReference type="ARBA" id="ARBA00023175"/>
    </source>
</evidence>
<keyword evidence="3" id="KW-0505">Motor protein</keyword>
<dbReference type="EMBL" id="JACEIK010008202">
    <property type="protein sequence ID" value="MCE3051137.1"/>
    <property type="molecule type" value="Genomic_DNA"/>
</dbReference>
<comment type="subcellular location">
    <subcellularLocation>
        <location evidence="1">Cytoplasm</location>
        <location evidence="1">Cytoskeleton</location>
    </subcellularLocation>
</comment>
<name>A0ABS8WNP4_DATST</name>
<evidence type="ECO:0000256" key="1">
    <source>
        <dbReference type="ARBA" id="ARBA00004245"/>
    </source>
</evidence>
<dbReference type="PROSITE" id="PS50067">
    <property type="entry name" value="KINESIN_MOTOR_2"/>
    <property type="match status" value="1"/>
</dbReference>
<dbReference type="PANTHER" id="PTHR47970:SF14">
    <property type="entry name" value="125 KDA KINESIN-RELATED PROTEIN-LIKE ISOFORM X1"/>
    <property type="match status" value="1"/>
</dbReference>
<evidence type="ECO:0000313" key="7">
    <source>
        <dbReference type="EMBL" id="MCE3051137.1"/>
    </source>
</evidence>
<accession>A0ABS8WNP4</accession>
<dbReference type="PANTHER" id="PTHR47970">
    <property type="entry name" value="KINESIN-LIKE PROTEIN KIF11"/>
    <property type="match status" value="1"/>
</dbReference>
<protein>
    <submittedName>
        <fullName evidence="7">Kinesin- protein 11</fullName>
    </submittedName>
</protein>
<gene>
    <name evidence="7" type="primary">KIF11_4</name>
    <name evidence="7" type="ORF">HAX54_048978</name>
</gene>
<comment type="similarity">
    <text evidence="5">Belongs to the TRAFAC class myosin-kinesin ATPase superfamily. Kinesin family.</text>
</comment>